<evidence type="ECO:0000256" key="2">
    <source>
        <dbReference type="ARBA" id="ARBA00010609"/>
    </source>
</evidence>
<evidence type="ECO:0000256" key="1">
    <source>
        <dbReference type="ARBA" id="ARBA00001960"/>
    </source>
</evidence>
<dbReference type="PANTHER" id="PTHR11709">
    <property type="entry name" value="MULTI-COPPER OXIDASE"/>
    <property type="match status" value="1"/>
</dbReference>
<dbReference type="OrthoDB" id="2121828at2759"/>
<proteinExistence type="inferred from homology"/>
<evidence type="ECO:0000313" key="15">
    <source>
        <dbReference type="Proteomes" id="UP001149954"/>
    </source>
</evidence>
<dbReference type="GO" id="GO:0050421">
    <property type="term" value="F:nitrite reductase (NO-forming) activity"/>
    <property type="evidence" value="ECO:0007669"/>
    <property type="project" value="UniProtKB-EC"/>
</dbReference>
<dbReference type="CDD" id="cd04208">
    <property type="entry name" value="CuRO_2_CuNIR"/>
    <property type="match status" value="1"/>
</dbReference>
<comment type="similarity">
    <text evidence="2">Belongs to the multicopper oxidase family.</text>
</comment>
<comment type="subunit">
    <text evidence="3">Homotrimer.</text>
</comment>
<sequence>MDSAEKARGPDSILVPQANETSQSYSTPCNTPENPQNISNLPVEEAILTSAPNVPPPITRDHPVLLQVPLTTSIKSKQLTSQYKYEQWTFNGTVPGPFIRARVGDTVELSLTNRDESGNPHNIDCHAFLGPGGGSALTTAEEGQTKTARFHLTCPGLYLYHCAAAPVPVHIANGMYGLMYVQPEKDLDPVDREYYVMQSEFYHEAPEIEDNGKPSSTVEFSYPNALREEPSVVVFNGSEAALTRDKPLKACVDERVRIFFGNAGPNITSSFHVIGSNFEKVYRDGDIVSPPGRFVQTVSVPPGAATVVDMKMVVPGTYTLVDHAIFRLDKGAVGYLNVAGEPRGDMYHSEEPPAPCVGCKLHP</sequence>
<comment type="cofactor">
    <cofactor evidence="1 11">
        <name>Cu(+)</name>
        <dbReference type="ChEBI" id="CHEBI:49552"/>
    </cofactor>
</comment>
<dbReference type="Gene3D" id="2.60.40.420">
    <property type="entry name" value="Cupredoxins - blue copper proteins"/>
    <property type="match status" value="2"/>
</dbReference>
<dbReference type="CDD" id="cd11020">
    <property type="entry name" value="CuRO_1_CuNIR"/>
    <property type="match status" value="1"/>
</dbReference>
<evidence type="ECO:0000313" key="14">
    <source>
        <dbReference type="EMBL" id="KAJ5512223.1"/>
    </source>
</evidence>
<feature type="binding site" description="type 1 copper site" evidence="11">
    <location>
        <position position="323"/>
    </location>
    <ligand>
        <name>Cu cation</name>
        <dbReference type="ChEBI" id="CHEBI:23378"/>
        <label>1</label>
    </ligand>
</feature>
<feature type="compositionally biased region" description="Polar residues" evidence="12">
    <location>
        <begin position="18"/>
        <end position="37"/>
    </location>
</feature>
<dbReference type="InterPro" id="IPR001287">
    <property type="entry name" value="NO2-reductase_Cu"/>
</dbReference>
<feature type="binding site" description="type 1 copper site" evidence="11">
    <location>
        <position position="126"/>
    </location>
    <ligand>
        <name>Cu cation</name>
        <dbReference type="ChEBI" id="CHEBI:23378"/>
        <label>1</label>
    </ligand>
</feature>
<evidence type="ECO:0000256" key="5">
    <source>
        <dbReference type="ARBA" id="ARBA00017290"/>
    </source>
</evidence>
<keyword evidence="9 11" id="KW-0186">Copper</keyword>
<evidence type="ECO:0000256" key="4">
    <source>
        <dbReference type="ARBA" id="ARBA00011882"/>
    </source>
</evidence>
<dbReference type="InterPro" id="IPR008972">
    <property type="entry name" value="Cupredoxin"/>
</dbReference>
<feature type="binding site" description="type 1 copper site" evidence="11">
    <location>
        <position position="175"/>
    </location>
    <ligand>
        <name>Cu cation</name>
        <dbReference type="ChEBI" id="CHEBI:23378"/>
        <label>1</label>
    </ligand>
</feature>
<evidence type="ECO:0000256" key="12">
    <source>
        <dbReference type="SAM" id="MobiDB-lite"/>
    </source>
</evidence>
<keyword evidence="8" id="KW-0560">Oxidoreductase</keyword>
<organism evidence="14 15">
    <name type="scientific">Penicillium fimorum</name>
    <dbReference type="NCBI Taxonomy" id="1882269"/>
    <lineage>
        <taxon>Eukaryota</taxon>
        <taxon>Fungi</taxon>
        <taxon>Dikarya</taxon>
        <taxon>Ascomycota</taxon>
        <taxon>Pezizomycotina</taxon>
        <taxon>Eurotiomycetes</taxon>
        <taxon>Eurotiomycetidae</taxon>
        <taxon>Eurotiales</taxon>
        <taxon>Aspergillaceae</taxon>
        <taxon>Penicillium</taxon>
    </lineage>
</organism>
<evidence type="ECO:0000256" key="6">
    <source>
        <dbReference type="ARBA" id="ARBA00022723"/>
    </source>
</evidence>
<evidence type="ECO:0000259" key="13">
    <source>
        <dbReference type="Pfam" id="PF07732"/>
    </source>
</evidence>
<dbReference type="Pfam" id="PF07732">
    <property type="entry name" value="Cu-oxidase_3"/>
    <property type="match status" value="1"/>
</dbReference>
<keyword evidence="7" id="KW-0677">Repeat</keyword>
<dbReference type="AlphaFoldDB" id="A0A9X0C7Q3"/>
<dbReference type="InterPro" id="IPR045087">
    <property type="entry name" value="Cu-oxidase_fam"/>
</dbReference>
<reference evidence="14" key="2">
    <citation type="journal article" date="2023" name="IMA Fungus">
        <title>Comparative genomic study of the Penicillium genus elucidates a diverse pangenome and 15 lateral gene transfer events.</title>
        <authorList>
            <person name="Petersen C."/>
            <person name="Sorensen T."/>
            <person name="Nielsen M.R."/>
            <person name="Sondergaard T.E."/>
            <person name="Sorensen J.L."/>
            <person name="Fitzpatrick D.A."/>
            <person name="Frisvad J.C."/>
            <person name="Nielsen K.L."/>
        </authorList>
    </citation>
    <scope>NUCLEOTIDE SEQUENCE</scope>
    <source>
        <strain evidence="14">IBT 29495</strain>
    </source>
</reference>
<evidence type="ECO:0000256" key="11">
    <source>
        <dbReference type="PIRSR" id="PIRSR601287-1"/>
    </source>
</evidence>
<accession>A0A9X0C7Q3</accession>
<reference evidence="14" key="1">
    <citation type="submission" date="2022-12" db="EMBL/GenBank/DDBJ databases">
        <authorList>
            <person name="Petersen C."/>
        </authorList>
    </citation>
    <scope>NUCLEOTIDE SEQUENCE</scope>
    <source>
        <strain evidence="14">IBT 29495</strain>
    </source>
</reference>
<dbReference type="PRINTS" id="PR00695">
    <property type="entry name" value="CUNO2RDTASE"/>
</dbReference>
<evidence type="ECO:0000256" key="10">
    <source>
        <dbReference type="ARBA" id="ARBA00049340"/>
    </source>
</evidence>
<dbReference type="GO" id="GO:0005507">
    <property type="term" value="F:copper ion binding"/>
    <property type="evidence" value="ECO:0007669"/>
    <property type="project" value="InterPro"/>
</dbReference>
<evidence type="ECO:0000256" key="3">
    <source>
        <dbReference type="ARBA" id="ARBA00011233"/>
    </source>
</evidence>
<comment type="catalytic activity">
    <reaction evidence="10">
        <text>nitric oxide + Fe(III)-[cytochrome c] + H2O = Fe(II)-[cytochrome c] + nitrite + 2 H(+)</text>
        <dbReference type="Rhea" id="RHEA:15233"/>
        <dbReference type="Rhea" id="RHEA-COMP:10350"/>
        <dbReference type="Rhea" id="RHEA-COMP:14399"/>
        <dbReference type="ChEBI" id="CHEBI:15377"/>
        <dbReference type="ChEBI" id="CHEBI:15378"/>
        <dbReference type="ChEBI" id="CHEBI:16301"/>
        <dbReference type="ChEBI" id="CHEBI:16480"/>
        <dbReference type="ChEBI" id="CHEBI:29033"/>
        <dbReference type="ChEBI" id="CHEBI:29034"/>
        <dbReference type="EC" id="1.7.2.1"/>
    </reaction>
</comment>
<dbReference type="EMBL" id="JAPWDS010000002">
    <property type="protein sequence ID" value="KAJ5512223.1"/>
    <property type="molecule type" value="Genomic_DNA"/>
</dbReference>
<dbReference type="PANTHER" id="PTHR11709:SF394">
    <property type="entry name" value="FI03373P-RELATED"/>
    <property type="match status" value="1"/>
</dbReference>
<evidence type="ECO:0000256" key="8">
    <source>
        <dbReference type="ARBA" id="ARBA00023002"/>
    </source>
</evidence>
<feature type="binding site" description="type 1 copper site" evidence="11">
    <location>
        <position position="121"/>
    </location>
    <ligand>
        <name>Cu cation</name>
        <dbReference type="ChEBI" id="CHEBI:23378"/>
        <label>1</label>
    </ligand>
</feature>
<comment type="caution">
    <text evidence="14">The sequence shown here is derived from an EMBL/GenBank/DDBJ whole genome shotgun (WGS) entry which is preliminary data.</text>
</comment>
<evidence type="ECO:0000256" key="7">
    <source>
        <dbReference type="ARBA" id="ARBA00022737"/>
    </source>
</evidence>
<feature type="domain" description="Plastocyanin-like" evidence="13">
    <location>
        <begin position="83"/>
        <end position="185"/>
    </location>
</feature>
<dbReference type="Proteomes" id="UP001149954">
    <property type="component" value="Unassembled WGS sequence"/>
</dbReference>
<evidence type="ECO:0000256" key="9">
    <source>
        <dbReference type="ARBA" id="ARBA00023008"/>
    </source>
</evidence>
<gene>
    <name evidence="14" type="ORF">N7463_001775</name>
</gene>
<keyword evidence="6 11" id="KW-0479">Metal-binding</keyword>
<protein>
    <recommendedName>
        <fullName evidence="5">Copper-containing nitrite reductase</fullName>
        <ecNumber evidence="4">1.7.2.1</ecNumber>
    </recommendedName>
</protein>
<keyword evidence="15" id="KW-1185">Reference proteome</keyword>
<feature type="binding site" description="type 1 copper site" evidence="11">
    <location>
        <position position="170"/>
    </location>
    <ligand>
        <name>Cu cation</name>
        <dbReference type="ChEBI" id="CHEBI:23378"/>
        <label>1</label>
    </ligand>
</feature>
<name>A0A9X0C7Q3_9EURO</name>
<dbReference type="SUPFAM" id="SSF49503">
    <property type="entry name" value="Cupredoxins"/>
    <property type="match status" value="2"/>
</dbReference>
<dbReference type="InterPro" id="IPR011707">
    <property type="entry name" value="Cu-oxidase-like_N"/>
</dbReference>
<feature type="region of interest" description="Disordered" evidence="12">
    <location>
        <begin position="1"/>
        <end position="37"/>
    </location>
</feature>
<dbReference type="FunFam" id="2.60.40.420:FF:000093">
    <property type="entry name" value="Copper-containing nitrite reductase"/>
    <property type="match status" value="1"/>
</dbReference>
<feature type="binding site" description="type 1 copper site" evidence="11">
    <location>
        <position position="161"/>
    </location>
    <ligand>
        <name>Cu cation</name>
        <dbReference type="ChEBI" id="CHEBI:23378"/>
        <label>1</label>
    </ligand>
</feature>
<comment type="cofactor">
    <cofactor evidence="11">
        <name>Cu(2+)</name>
        <dbReference type="ChEBI" id="CHEBI:29036"/>
    </cofactor>
</comment>
<dbReference type="EC" id="1.7.2.1" evidence="4"/>
<feature type="binding site" description="type 1 copper site" evidence="11">
    <location>
        <position position="162"/>
    </location>
    <ligand>
        <name>Cu cation</name>
        <dbReference type="ChEBI" id="CHEBI:23378"/>
        <label>1</label>
    </ligand>
</feature>